<keyword evidence="14" id="KW-1133">Transmembrane helix</keyword>
<dbReference type="InterPro" id="IPR055414">
    <property type="entry name" value="LRR_R13L4/SHOC2-like"/>
</dbReference>
<dbReference type="SUPFAM" id="SSF52058">
    <property type="entry name" value="L domain-like"/>
    <property type="match status" value="1"/>
</dbReference>
<keyword evidence="14" id="KW-0472">Membrane</keyword>
<dbReference type="GO" id="GO:0004674">
    <property type="term" value="F:protein serine/threonine kinase activity"/>
    <property type="evidence" value="ECO:0007669"/>
    <property type="project" value="UniProtKB-KW"/>
</dbReference>
<feature type="chain" id="PRO_5003121831" description="non-specific serine/threonine protein kinase" evidence="15">
    <location>
        <begin position="29"/>
        <end position="694"/>
    </location>
</feature>
<gene>
    <name evidence="18" type="ORF">SELMODRAFT_411551</name>
</gene>
<dbReference type="PANTHER" id="PTHR48006">
    <property type="entry name" value="LEUCINE-RICH REPEAT-CONTAINING PROTEIN DDB_G0281931-RELATED"/>
    <property type="match status" value="1"/>
</dbReference>
<evidence type="ECO:0000259" key="16">
    <source>
        <dbReference type="Pfam" id="PF11721"/>
    </source>
</evidence>
<dbReference type="GO" id="GO:0005886">
    <property type="term" value="C:plasma membrane"/>
    <property type="evidence" value="ECO:0000318"/>
    <property type="project" value="GO_Central"/>
</dbReference>
<evidence type="ECO:0000313" key="19">
    <source>
        <dbReference type="Proteomes" id="UP000001514"/>
    </source>
</evidence>
<keyword evidence="19" id="KW-1185">Reference proteome</keyword>
<evidence type="ECO:0000256" key="7">
    <source>
        <dbReference type="ARBA" id="ARBA00022737"/>
    </source>
</evidence>
<keyword evidence="3" id="KW-0597">Phosphoprotein</keyword>
<evidence type="ECO:0000256" key="11">
    <source>
        <dbReference type="ARBA" id="ARBA00023180"/>
    </source>
</evidence>
<feature type="domain" description="Disease resistance R13L4/SHOC-2-like LRR" evidence="17">
    <location>
        <begin position="181"/>
        <end position="269"/>
    </location>
</feature>
<dbReference type="Gene3D" id="2.60.120.430">
    <property type="entry name" value="Galactose-binding lectin"/>
    <property type="match status" value="1"/>
</dbReference>
<accession>D8RIA6</accession>
<dbReference type="HOGENOM" id="CLU_000288_114_2_1"/>
<keyword evidence="2" id="KW-0723">Serine/threonine-protein kinase</keyword>
<dbReference type="eggNOG" id="ENOG502RJZE">
    <property type="taxonomic scope" value="Eukaryota"/>
</dbReference>
<evidence type="ECO:0000256" key="9">
    <source>
        <dbReference type="ARBA" id="ARBA00022777"/>
    </source>
</evidence>
<evidence type="ECO:0000256" key="4">
    <source>
        <dbReference type="ARBA" id="ARBA00022614"/>
    </source>
</evidence>
<dbReference type="Pfam" id="PF11721">
    <property type="entry name" value="Malectin"/>
    <property type="match status" value="1"/>
</dbReference>
<evidence type="ECO:0000256" key="14">
    <source>
        <dbReference type="SAM" id="Phobius"/>
    </source>
</evidence>
<protein>
    <recommendedName>
        <fullName evidence="1">non-specific serine/threonine protein kinase</fullName>
        <ecNumber evidence="1">2.7.11.1</ecNumber>
    </recommendedName>
</protein>
<organism evidence="19">
    <name type="scientific">Selaginella moellendorffii</name>
    <name type="common">Spikemoss</name>
    <dbReference type="NCBI Taxonomy" id="88036"/>
    <lineage>
        <taxon>Eukaryota</taxon>
        <taxon>Viridiplantae</taxon>
        <taxon>Streptophyta</taxon>
        <taxon>Embryophyta</taxon>
        <taxon>Tracheophyta</taxon>
        <taxon>Lycopodiopsida</taxon>
        <taxon>Selaginellales</taxon>
        <taxon>Selaginellaceae</taxon>
        <taxon>Selaginella</taxon>
    </lineage>
</organism>
<dbReference type="Gramene" id="EFJ28060">
    <property type="protein sequence ID" value="EFJ28060"/>
    <property type="gene ID" value="SELMODRAFT_411551"/>
</dbReference>
<dbReference type="InParanoid" id="D8RIA6"/>
<sequence length="694" mass="74985">MDRWAMAPAMLIAATGFCSIFLFRCVTAQQTNVTDPREVSALRALGTSIGLSPPWDFSVDPCSGAAGWGEDTGTNQFRRRSAIQCDCSIGSDGVCHVTRIAIVSMNVRGQIPPEIGNFPYMNDLNFQANLITGVIPDEIGLLSNMEHLTVASNRLSGPIPGTMGNLTRLLTLSLAVNNFSGTLPQEIGNLSSLTELYLDSTGLGGELPPALRNLRRLQTLNIFDNNFNGSIPDFLANMSSLQVLAMYGNKFTGPLPASLANLTNLREFLLHRELGEVSAGGSIPPSYNRLTSLTKLSLRNCQLSGFIPDLGNLTQLTHLDLSFNNLSGTIPAYLASIDSLSRLFLGSNNLTGGLPNQLSRIVDLDVSFNRLTGPFSQMSENATIIGNQFQVNRTQGQNVNAATYFQFAINCGGPQITSDGTDFNADMQSSLDGDFYSTGGWVTSSSGFAESFQDNPTWFQSIEGSAGQQAVLYQTARTAPTSLRYLGVGMRSGSYTVHLHFAEIIIGTGQDGPGVGRRYFDVFIQGDRKLKDFNIREEANGSLRALTRSFTAVNVSNGVLDIHLLWMGKGTCCAPFRSFGPLISAIQVLPEFETGGASQSENSSRGVKIGVGISVPLLVLFVVSGYLLWRKRHRKNLENDDEELKLLDGKLHMFSYNEIKNATAGFDPARLLGKGAFGKKVKKAKVFGLSGGII</sequence>
<keyword evidence="4" id="KW-0433">Leucine-rich repeat</keyword>
<feature type="signal peptide" evidence="15">
    <location>
        <begin position="1"/>
        <end position="28"/>
    </location>
</feature>
<evidence type="ECO:0000256" key="15">
    <source>
        <dbReference type="SAM" id="SignalP"/>
    </source>
</evidence>
<evidence type="ECO:0000259" key="17">
    <source>
        <dbReference type="Pfam" id="PF23598"/>
    </source>
</evidence>
<evidence type="ECO:0000256" key="10">
    <source>
        <dbReference type="ARBA" id="ARBA00022840"/>
    </source>
</evidence>
<dbReference type="Pfam" id="PF12799">
    <property type="entry name" value="LRR_4"/>
    <property type="match status" value="1"/>
</dbReference>
<evidence type="ECO:0000313" key="18">
    <source>
        <dbReference type="EMBL" id="EFJ28060.1"/>
    </source>
</evidence>
<keyword evidence="7" id="KW-0677">Repeat</keyword>
<evidence type="ECO:0000256" key="13">
    <source>
        <dbReference type="ARBA" id="ARBA00048679"/>
    </source>
</evidence>
<keyword evidence="8" id="KW-0547">Nucleotide-binding</keyword>
<dbReference type="GO" id="GO:0038023">
    <property type="term" value="F:signaling receptor activity"/>
    <property type="evidence" value="ECO:0000318"/>
    <property type="project" value="GO_Central"/>
</dbReference>
<dbReference type="OMA" id="GIFMWIK"/>
<dbReference type="InterPro" id="IPR032675">
    <property type="entry name" value="LRR_dom_sf"/>
</dbReference>
<evidence type="ECO:0000256" key="1">
    <source>
        <dbReference type="ARBA" id="ARBA00012513"/>
    </source>
</evidence>
<evidence type="ECO:0000256" key="12">
    <source>
        <dbReference type="ARBA" id="ARBA00047899"/>
    </source>
</evidence>
<dbReference type="Pfam" id="PF23598">
    <property type="entry name" value="LRR_14"/>
    <property type="match status" value="1"/>
</dbReference>
<dbReference type="InterPro" id="IPR021720">
    <property type="entry name" value="Malectin_dom"/>
</dbReference>
<keyword evidence="14" id="KW-0812">Transmembrane</keyword>
<keyword evidence="9" id="KW-0418">Kinase</keyword>
<comment type="catalytic activity">
    <reaction evidence="12">
        <text>L-threonyl-[protein] + ATP = O-phospho-L-threonyl-[protein] + ADP + H(+)</text>
        <dbReference type="Rhea" id="RHEA:46608"/>
        <dbReference type="Rhea" id="RHEA-COMP:11060"/>
        <dbReference type="Rhea" id="RHEA-COMP:11605"/>
        <dbReference type="ChEBI" id="CHEBI:15378"/>
        <dbReference type="ChEBI" id="CHEBI:30013"/>
        <dbReference type="ChEBI" id="CHEBI:30616"/>
        <dbReference type="ChEBI" id="CHEBI:61977"/>
        <dbReference type="ChEBI" id="CHEBI:456216"/>
        <dbReference type="EC" id="2.7.11.1"/>
    </reaction>
</comment>
<evidence type="ECO:0000256" key="2">
    <source>
        <dbReference type="ARBA" id="ARBA00022527"/>
    </source>
</evidence>
<dbReference type="PANTHER" id="PTHR48006:SF102">
    <property type="entry name" value="LEUCINE-RICH REPEAT-CONTAINING PROTEIN DDB_G0281931-RELATED"/>
    <property type="match status" value="1"/>
</dbReference>
<dbReference type="EMBL" id="GL377580">
    <property type="protein sequence ID" value="EFJ28060.1"/>
    <property type="molecule type" value="Genomic_DNA"/>
</dbReference>
<dbReference type="InterPro" id="IPR025875">
    <property type="entry name" value="Leu-rich_rpt_4"/>
</dbReference>
<dbReference type="KEGG" id="smo:SELMODRAFT_411551"/>
<keyword evidence="6 15" id="KW-0732">Signal</keyword>
<dbReference type="Proteomes" id="UP000001514">
    <property type="component" value="Unassembled WGS sequence"/>
</dbReference>
<keyword evidence="10" id="KW-0067">ATP-binding</keyword>
<proteinExistence type="predicted"/>
<evidence type="ECO:0000256" key="5">
    <source>
        <dbReference type="ARBA" id="ARBA00022679"/>
    </source>
</evidence>
<feature type="transmembrane region" description="Helical" evidence="14">
    <location>
        <begin position="609"/>
        <end position="629"/>
    </location>
</feature>
<dbReference type="Gene3D" id="3.80.10.10">
    <property type="entry name" value="Ribonuclease Inhibitor"/>
    <property type="match status" value="3"/>
</dbReference>
<evidence type="ECO:0000256" key="3">
    <source>
        <dbReference type="ARBA" id="ARBA00022553"/>
    </source>
</evidence>
<dbReference type="GO" id="GO:0005524">
    <property type="term" value="F:ATP binding"/>
    <property type="evidence" value="ECO:0007669"/>
    <property type="project" value="UniProtKB-KW"/>
</dbReference>
<keyword evidence="5" id="KW-0808">Transferase</keyword>
<reference evidence="18 19" key="1">
    <citation type="journal article" date="2011" name="Science">
        <title>The Selaginella genome identifies genetic changes associated with the evolution of vascular plants.</title>
        <authorList>
            <person name="Banks J.A."/>
            <person name="Nishiyama T."/>
            <person name="Hasebe M."/>
            <person name="Bowman J.L."/>
            <person name="Gribskov M."/>
            <person name="dePamphilis C."/>
            <person name="Albert V.A."/>
            <person name="Aono N."/>
            <person name="Aoyama T."/>
            <person name="Ambrose B.A."/>
            <person name="Ashton N.W."/>
            <person name="Axtell M.J."/>
            <person name="Barker E."/>
            <person name="Barker M.S."/>
            <person name="Bennetzen J.L."/>
            <person name="Bonawitz N.D."/>
            <person name="Chapple C."/>
            <person name="Cheng C."/>
            <person name="Correa L.G."/>
            <person name="Dacre M."/>
            <person name="DeBarry J."/>
            <person name="Dreyer I."/>
            <person name="Elias M."/>
            <person name="Engstrom E.M."/>
            <person name="Estelle M."/>
            <person name="Feng L."/>
            <person name="Finet C."/>
            <person name="Floyd S.K."/>
            <person name="Frommer W.B."/>
            <person name="Fujita T."/>
            <person name="Gramzow L."/>
            <person name="Gutensohn M."/>
            <person name="Harholt J."/>
            <person name="Hattori M."/>
            <person name="Heyl A."/>
            <person name="Hirai T."/>
            <person name="Hiwatashi Y."/>
            <person name="Ishikawa M."/>
            <person name="Iwata M."/>
            <person name="Karol K.G."/>
            <person name="Koehler B."/>
            <person name="Kolukisaoglu U."/>
            <person name="Kubo M."/>
            <person name="Kurata T."/>
            <person name="Lalonde S."/>
            <person name="Li K."/>
            <person name="Li Y."/>
            <person name="Litt A."/>
            <person name="Lyons E."/>
            <person name="Manning G."/>
            <person name="Maruyama T."/>
            <person name="Michael T.P."/>
            <person name="Mikami K."/>
            <person name="Miyazaki S."/>
            <person name="Morinaga S."/>
            <person name="Murata T."/>
            <person name="Mueller-Roeber B."/>
            <person name="Nelson D.R."/>
            <person name="Obara M."/>
            <person name="Oguri Y."/>
            <person name="Olmstead R.G."/>
            <person name="Onodera N."/>
            <person name="Petersen B.L."/>
            <person name="Pils B."/>
            <person name="Prigge M."/>
            <person name="Rensing S.A."/>
            <person name="Riano-Pachon D.M."/>
            <person name="Roberts A.W."/>
            <person name="Sato Y."/>
            <person name="Scheller H.V."/>
            <person name="Schulz B."/>
            <person name="Schulz C."/>
            <person name="Shakirov E.V."/>
            <person name="Shibagaki N."/>
            <person name="Shinohara N."/>
            <person name="Shippen D.E."/>
            <person name="Soerensen I."/>
            <person name="Sotooka R."/>
            <person name="Sugimoto N."/>
            <person name="Sugita M."/>
            <person name="Sumikawa N."/>
            <person name="Tanurdzic M."/>
            <person name="Theissen G."/>
            <person name="Ulvskov P."/>
            <person name="Wakazuki S."/>
            <person name="Weng J.K."/>
            <person name="Willats W.W."/>
            <person name="Wipf D."/>
            <person name="Wolf P.G."/>
            <person name="Yang L."/>
            <person name="Zimmer A.D."/>
            <person name="Zhu Q."/>
            <person name="Mitros T."/>
            <person name="Hellsten U."/>
            <person name="Loque D."/>
            <person name="Otillar R."/>
            <person name="Salamov A."/>
            <person name="Schmutz J."/>
            <person name="Shapiro H."/>
            <person name="Lindquist E."/>
            <person name="Lucas S."/>
            <person name="Rokhsar D."/>
            <person name="Grigoriev I.V."/>
        </authorList>
    </citation>
    <scope>NUCLEOTIDE SEQUENCE [LARGE SCALE GENOMIC DNA]</scope>
</reference>
<name>D8RIA6_SELML</name>
<dbReference type="STRING" id="88036.D8RIA6"/>
<keyword evidence="11" id="KW-0325">Glycoprotein</keyword>
<comment type="catalytic activity">
    <reaction evidence="13">
        <text>L-seryl-[protein] + ATP = O-phospho-L-seryl-[protein] + ADP + H(+)</text>
        <dbReference type="Rhea" id="RHEA:17989"/>
        <dbReference type="Rhea" id="RHEA-COMP:9863"/>
        <dbReference type="Rhea" id="RHEA-COMP:11604"/>
        <dbReference type="ChEBI" id="CHEBI:15378"/>
        <dbReference type="ChEBI" id="CHEBI:29999"/>
        <dbReference type="ChEBI" id="CHEBI:30616"/>
        <dbReference type="ChEBI" id="CHEBI:83421"/>
        <dbReference type="ChEBI" id="CHEBI:456216"/>
        <dbReference type="EC" id="2.7.11.1"/>
    </reaction>
</comment>
<evidence type="ECO:0000256" key="6">
    <source>
        <dbReference type="ARBA" id="ARBA00022729"/>
    </source>
</evidence>
<dbReference type="EC" id="2.7.11.1" evidence="1"/>
<dbReference type="FunFam" id="3.80.10.10:FF:000041">
    <property type="entry name" value="LRR receptor-like serine/threonine-protein kinase ERECTA"/>
    <property type="match status" value="3"/>
</dbReference>
<evidence type="ECO:0000256" key="8">
    <source>
        <dbReference type="ARBA" id="ARBA00022741"/>
    </source>
</evidence>
<feature type="domain" description="Malectin" evidence="16">
    <location>
        <begin position="406"/>
        <end position="586"/>
    </location>
</feature>
<dbReference type="AlphaFoldDB" id="D8RIA6"/>
<dbReference type="InterPro" id="IPR051824">
    <property type="entry name" value="LRR_Rcpt-Like_S/T_Kinase"/>
</dbReference>